<dbReference type="RefSeq" id="WP_229122236.1">
    <property type="nucleotide sequence ID" value="NZ_CP064791.1"/>
</dbReference>
<evidence type="ECO:0000313" key="3">
    <source>
        <dbReference type="Proteomes" id="UP000663292"/>
    </source>
</evidence>
<proteinExistence type="predicted"/>
<dbReference type="AlphaFoldDB" id="A0A897NPC7"/>
<sequence>MESRLYRATLFALYQLTVLVGLVMLPIALVARQMGVAVPVHRAIDRVEAAYERTTEQA</sequence>
<feature type="transmembrane region" description="Helical" evidence="1">
    <location>
        <begin position="12"/>
        <end position="31"/>
    </location>
</feature>
<reference evidence="2 3" key="1">
    <citation type="submission" date="2020-11" db="EMBL/GenBank/DDBJ databases">
        <title>Carbohydrate-dependent, anaerobic sulfur respiration: A novel catabolism in halophilic archaea.</title>
        <authorList>
            <person name="Sorokin D.Y."/>
            <person name="Messina E."/>
            <person name="Smedile F."/>
            <person name="La Cono V."/>
            <person name="Hallsworth J.E."/>
            <person name="Yakimov M.M."/>
        </authorList>
    </citation>
    <scope>NUCLEOTIDE SEQUENCE [LARGE SCALE GENOMIC DNA]</scope>
    <source>
        <strain evidence="2 3">HSR-Est</strain>
    </source>
</reference>
<accession>A0A897NPC7</accession>
<dbReference type="EMBL" id="CP064791">
    <property type="protein sequence ID" value="QSG14294.1"/>
    <property type="molecule type" value="Genomic_DNA"/>
</dbReference>
<dbReference type="Proteomes" id="UP000663292">
    <property type="component" value="Chromosome"/>
</dbReference>
<protein>
    <submittedName>
        <fullName evidence="2">Uncharacterized protein</fullName>
    </submittedName>
</protein>
<evidence type="ECO:0000256" key="1">
    <source>
        <dbReference type="SAM" id="Phobius"/>
    </source>
</evidence>
<dbReference type="GeneID" id="68857390"/>
<evidence type="ECO:0000313" key="2">
    <source>
        <dbReference type="EMBL" id="QSG14294.1"/>
    </source>
</evidence>
<keyword evidence="3" id="KW-1185">Reference proteome</keyword>
<gene>
    <name evidence="2" type="ORF">HSEST_0750</name>
</gene>
<name>A0A897NPC7_9EURY</name>
<keyword evidence="1" id="KW-0472">Membrane</keyword>
<keyword evidence="1" id="KW-0812">Transmembrane</keyword>
<keyword evidence="1" id="KW-1133">Transmembrane helix</keyword>
<organism evidence="2 3">
    <name type="scientific">Halapricum desulfuricans</name>
    <dbReference type="NCBI Taxonomy" id="2841257"/>
    <lineage>
        <taxon>Archaea</taxon>
        <taxon>Methanobacteriati</taxon>
        <taxon>Methanobacteriota</taxon>
        <taxon>Stenosarchaea group</taxon>
        <taxon>Halobacteria</taxon>
        <taxon>Halobacteriales</taxon>
        <taxon>Haloarculaceae</taxon>
        <taxon>Halapricum</taxon>
    </lineage>
</organism>